<dbReference type="EMBL" id="UYYG01001218">
    <property type="protein sequence ID" value="VDN60481.1"/>
    <property type="molecule type" value="Genomic_DNA"/>
</dbReference>
<accession>A0A0N4ULN9</accession>
<organism evidence="3 5">
    <name type="scientific">Dracunculus medinensis</name>
    <name type="common">Guinea worm</name>
    <dbReference type="NCBI Taxonomy" id="318479"/>
    <lineage>
        <taxon>Eukaryota</taxon>
        <taxon>Metazoa</taxon>
        <taxon>Ecdysozoa</taxon>
        <taxon>Nematoda</taxon>
        <taxon>Chromadorea</taxon>
        <taxon>Rhabditida</taxon>
        <taxon>Spirurina</taxon>
        <taxon>Dracunculoidea</taxon>
        <taxon>Dracunculidae</taxon>
        <taxon>Dracunculus</taxon>
    </lineage>
</organism>
<proteinExistence type="predicted"/>
<gene>
    <name evidence="2" type="ORF">DME_LOCUS10454</name>
</gene>
<evidence type="ECO:0000313" key="4">
    <source>
        <dbReference type="Proteomes" id="UP000274756"/>
    </source>
</evidence>
<feature type="transmembrane region" description="Helical" evidence="1">
    <location>
        <begin position="44"/>
        <end position="65"/>
    </location>
</feature>
<dbReference type="Proteomes" id="UP000274756">
    <property type="component" value="Unassembled WGS sequence"/>
</dbReference>
<evidence type="ECO:0000313" key="3">
    <source>
        <dbReference type="Proteomes" id="UP000038040"/>
    </source>
</evidence>
<keyword evidence="1" id="KW-0472">Membrane</keyword>
<keyword evidence="1" id="KW-1133">Transmembrane helix</keyword>
<evidence type="ECO:0000313" key="5">
    <source>
        <dbReference type="WBParaSite" id="DME_0000872101-mRNA-1"/>
    </source>
</evidence>
<dbReference type="Proteomes" id="UP000038040">
    <property type="component" value="Unplaced"/>
</dbReference>
<reference evidence="2 4" key="2">
    <citation type="submission" date="2018-11" db="EMBL/GenBank/DDBJ databases">
        <authorList>
            <consortium name="Pathogen Informatics"/>
        </authorList>
    </citation>
    <scope>NUCLEOTIDE SEQUENCE [LARGE SCALE GENOMIC DNA]</scope>
</reference>
<protein>
    <submittedName>
        <fullName evidence="5">Ion_trans domain-containing protein</fullName>
    </submittedName>
</protein>
<evidence type="ECO:0000313" key="2">
    <source>
        <dbReference type="EMBL" id="VDN60481.1"/>
    </source>
</evidence>
<name>A0A0N4ULN9_DRAME</name>
<reference evidence="5" key="1">
    <citation type="submission" date="2017-02" db="UniProtKB">
        <authorList>
            <consortium name="WormBaseParasite"/>
        </authorList>
    </citation>
    <scope>IDENTIFICATION</scope>
</reference>
<keyword evidence="1" id="KW-0812">Transmembrane</keyword>
<dbReference type="OrthoDB" id="10542668at2759"/>
<dbReference type="WBParaSite" id="DME_0000872101-mRNA-1">
    <property type="protein sequence ID" value="DME_0000872101-mRNA-1"/>
    <property type="gene ID" value="DME_0000872101"/>
</dbReference>
<dbReference type="STRING" id="318479.A0A0N4ULN9"/>
<keyword evidence="4" id="KW-1185">Reference proteome</keyword>
<sequence>MAYDQRCWSWTEALVFSVSAALTTGHTTVIPNPLQGNEVNENTLPYAMFFLILHVWMISFVALLLNSTISLVQCIHNSQWAEISDEEFVELEEKLESRKRLRHFDNPKYEE</sequence>
<dbReference type="AlphaFoldDB" id="A0A0N4ULN9"/>
<evidence type="ECO:0000256" key="1">
    <source>
        <dbReference type="SAM" id="Phobius"/>
    </source>
</evidence>